<dbReference type="InterPro" id="IPR010982">
    <property type="entry name" value="Lambda_DNA-bd_dom_sf"/>
</dbReference>
<dbReference type="CDD" id="cd06267">
    <property type="entry name" value="PBP1_LacI_sugar_binding-like"/>
    <property type="match status" value="1"/>
</dbReference>
<feature type="domain" description="HTH lacI-type" evidence="4">
    <location>
        <begin position="1"/>
        <end position="55"/>
    </location>
</feature>
<dbReference type="PANTHER" id="PTHR30146:SF154">
    <property type="entry name" value="TRANSCRIPTION REGULATOR, MEMBER OF GALR FAMILY"/>
    <property type="match status" value="1"/>
</dbReference>
<gene>
    <name evidence="5" type="ORF">EDC19_1867</name>
</gene>
<organism evidence="5 6">
    <name type="scientific">Natranaerovirga hydrolytica</name>
    <dbReference type="NCBI Taxonomy" id="680378"/>
    <lineage>
        <taxon>Bacteria</taxon>
        <taxon>Bacillati</taxon>
        <taxon>Bacillota</taxon>
        <taxon>Clostridia</taxon>
        <taxon>Lachnospirales</taxon>
        <taxon>Natranaerovirgaceae</taxon>
        <taxon>Natranaerovirga</taxon>
    </lineage>
</organism>
<dbReference type="Pfam" id="PF13377">
    <property type="entry name" value="Peripla_BP_3"/>
    <property type="match status" value="1"/>
</dbReference>
<protein>
    <submittedName>
        <fullName evidence="5">LacI family transcriptional regulator</fullName>
    </submittedName>
</protein>
<reference evidence="5 6" key="1">
    <citation type="submission" date="2019-03" db="EMBL/GenBank/DDBJ databases">
        <title>Genomic Encyclopedia of Type Strains, Phase IV (KMG-IV): sequencing the most valuable type-strain genomes for metagenomic binning, comparative biology and taxonomic classification.</title>
        <authorList>
            <person name="Goeker M."/>
        </authorList>
    </citation>
    <scope>NUCLEOTIDE SEQUENCE [LARGE SCALE GENOMIC DNA]</scope>
    <source>
        <strain evidence="5 6">DSM 24176</strain>
    </source>
</reference>
<dbReference type="OrthoDB" id="9784962at2"/>
<evidence type="ECO:0000256" key="2">
    <source>
        <dbReference type="ARBA" id="ARBA00023125"/>
    </source>
</evidence>
<name>A0A4R1MLI0_9FIRM</name>
<dbReference type="SMART" id="SM00354">
    <property type="entry name" value="HTH_LACI"/>
    <property type="match status" value="1"/>
</dbReference>
<dbReference type="PRINTS" id="PR00036">
    <property type="entry name" value="HTHLACI"/>
</dbReference>
<evidence type="ECO:0000259" key="4">
    <source>
        <dbReference type="PROSITE" id="PS50932"/>
    </source>
</evidence>
<dbReference type="Pfam" id="PF00356">
    <property type="entry name" value="LacI"/>
    <property type="match status" value="1"/>
</dbReference>
<sequence length="329" mass="36862">MTIYDIAKVAGVSASTVSRVINNKENIKKETRDKVKQILREYNYIPNDQARGLVTRSTKLIGILVVDIRNAHHTDIAFVVEKFLRKKGYCSIILNAGEDESEMCEAIRIIEQRRVDGVLLIGSMFQNKRVKTEIIQNLSHIPIVMANGYIDRSNVYGVLVDEYEGVKKCVDLLFSKGKNNIAFIAKSTTPSSQEKIKGYIEGLKKHNYLEKDIIIIETNNTLKGGYKATQELLMEKKHIDAIIYSEDIIAVGGIQAVKDLGLCIPKKVAIIGVDNTIYGQIISPSLTSLDNKMTDMALQASNILIDDLEGMNHPEKIMLFSEIVERETT</sequence>
<dbReference type="InterPro" id="IPR028082">
    <property type="entry name" value="Peripla_BP_I"/>
</dbReference>
<dbReference type="GO" id="GO:0000976">
    <property type="term" value="F:transcription cis-regulatory region binding"/>
    <property type="evidence" value="ECO:0007669"/>
    <property type="project" value="TreeGrafter"/>
</dbReference>
<proteinExistence type="predicted"/>
<dbReference type="InterPro" id="IPR046335">
    <property type="entry name" value="LacI/GalR-like_sensor"/>
</dbReference>
<keyword evidence="2" id="KW-0238">DNA-binding</keyword>
<dbReference type="Gene3D" id="3.40.50.2300">
    <property type="match status" value="2"/>
</dbReference>
<comment type="caution">
    <text evidence="5">The sequence shown here is derived from an EMBL/GenBank/DDBJ whole genome shotgun (WGS) entry which is preliminary data.</text>
</comment>
<evidence type="ECO:0000313" key="5">
    <source>
        <dbReference type="EMBL" id="TCK92712.1"/>
    </source>
</evidence>
<dbReference type="EMBL" id="SMGQ01000013">
    <property type="protein sequence ID" value="TCK92712.1"/>
    <property type="molecule type" value="Genomic_DNA"/>
</dbReference>
<evidence type="ECO:0000256" key="1">
    <source>
        <dbReference type="ARBA" id="ARBA00023015"/>
    </source>
</evidence>
<dbReference type="AlphaFoldDB" id="A0A4R1MLI0"/>
<dbReference type="PANTHER" id="PTHR30146">
    <property type="entry name" value="LACI-RELATED TRANSCRIPTIONAL REPRESSOR"/>
    <property type="match status" value="1"/>
</dbReference>
<dbReference type="PROSITE" id="PS00356">
    <property type="entry name" value="HTH_LACI_1"/>
    <property type="match status" value="1"/>
</dbReference>
<keyword evidence="6" id="KW-1185">Reference proteome</keyword>
<keyword evidence="3" id="KW-0804">Transcription</keyword>
<dbReference type="SUPFAM" id="SSF53822">
    <property type="entry name" value="Periplasmic binding protein-like I"/>
    <property type="match status" value="1"/>
</dbReference>
<dbReference type="SUPFAM" id="SSF47413">
    <property type="entry name" value="lambda repressor-like DNA-binding domains"/>
    <property type="match status" value="1"/>
</dbReference>
<dbReference type="Gene3D" id="1.10.260.40">
    <property type="entry name" value="lambda repressor-like DNA-binding domains"/>
    <property type="match status" value="1"/>
</dbReference>
<dbReference type="Proteomes" id="UP000294545">
    <property type="component" value="Unassembled WGS sequence"/>
</dbReference>
<accession>A0A4R1MLI0</accession>
<dbReference type="RefSeq" id="WP_132282572.1">
    <property type="nucleotide sequence ID" value="NZ_SMGQ01000013.1"/>
</dbReference>
<dbReference type="InterPro" id="IPR000843">
    <property type="entry name" value="HTH_LacI"/>
</dbReference>
<dbReference type="CDD" id="cd01392">
    <property type="entry name" value="HTH_LacI"/>
    <property type="match status" value="1"/>
</dbReference>
<evidence type="ECO:0000313" key="6">
    <source>
        <dbReference type="Proteomes" id="UP000294545"/>
    </source>
</evidence>
<evidence type="ECO:0000256" key="3">
    <source>
        <dbReference type="ARBA" id="ARBA00023163"/>
    </source>
</evidence>
<dbReference type="GO" id="GO:0003700">
    <property type="term" value="F:DNA-binding transcription factor activity"/>
    <property type="evidence" value="ECO:0007669"/>
    <property type="project" value="TreeGrafter"/>
</dbReference>
<keyword evidence="1" id="KW-0805">Transcription regulation</keyword>
<dbReference type="PROSITE" id="PS50932">
    <property type="entry name" value="HTH_LACI_2"/>
    <property type="match status" value="1"/>
</dbReference>